<dbReference type="AlphaFoldDB" id="A0AAX1TMP4"/>
<accession>A0AAX1TMP4</accession>
<feature type="transmembrane region" description="Helical" evidence="1">
    <location>
        <begin position="6"/>
        <end position="25"/>
    </location>
</feature>
<gene>
    <name evidence="2" type="ORF">NCTC12112_02868</name>
</gene>
<keyword evidence="1" id="KW-0472">Membrane</keyword>
<dbReference type="GeneID" id="78454136"/>
<sequence>MNFFTIILVILFIILGNLFIVFMNTRIVMKGKRTKCLEKLSKEKGYKFTKRWDCNYATIAIDEEKKIIALLEPAFLDFKAFEINGIDISSKKIVINSLIPGLATGVEVLLTLRNGEEYSLETLTLKKVLFGTFKFHPIVTNAIKNAEEIEAILNSF</sequence>
<name>A0AAX1TMP4_9FUSO</name>
<evidence type="ECO:0000313" key="2">
    <source>
        <dbReference type="EMBL" id="SQJ13629.1"/>
    </source>
</evidence>
<dbReference type="KEGG" id="ful:C4N20_04910"/>
<proteinExistence type="predicted"/>
<keyword evidence="1" id="KW-0812">Transmembrane</keyword>
<protein>
    <submittedName>
        <fullName evidence="2">Uncharacterized protein</fullName>
    </submittedName>
</protein>
<dbReference type="RefSeq" id="WP_005979559.1">
    <property type="nucleotide sequence ID" value="NZ_CABKNW010000004.1"/>
</dbReference>
<keyword evidence="1" id="KW-1133">Transmembrane helix</keyword>
<dbReference type="EMBL" id="LS483487">
    <property type="protein sequence ID" value="SQJ13629.1"/>
    <property type="molecule type" value="Genomic_DNA"/>
</dbReference>
<evidence type="ECO:0000313" key="3">
    <source>
        <dbReference type="Proteomes" id="UP000249008"/>
    </source>
</evidence>
<dbReference type="Proteomes" id="UP000249008">
    <property type="component" value="Chromosome 1"/>
</dbReference>
<reference evidence="2 3" key="1">
    <citation type="submission" date="2018-06" db="EMBL/GenBank/DDBJ databases">
        <authorList>
            <consortium name="Pathogen Informatics"/>
            <person name="Doyle S."/>
        </authorList>
    </citation>
    <scope>NUCLEOTIDE SEQUENCE [LARGE SCALE GENOMIC DNA]</scope>
    <source>
        <strain evidence="2 3">NCTC12112</strain>
    </source>
</reference>
<organism evidence="2 3">
    <name type="scientific">Fusobacterium ulcerans</name>
    <dbReference type="NCBI Taxonomy" id="861"/>
    <lineage>
        <taxon>Bacteria</taxon>
        <taxon>Fusobacteriati</taxon>
        <taxon>Fusobacteriota</taxon>
        <taxon>Fusobacteriia</taxon>
        <taxon>Fusobacteriales</taxon>
        <taxon>Fusobacteriaceae</taxon>
        <taxon>Fusobacterium</taxon>
    </lineage>
</organism>
<evidence type="ECO:0000256" key="1">
    <source>
        <dbReference type="SAM" id="Phobius"/>
    </source>
</evidence>